<dbReference type="AlphaFoldDB" id="A0A645F9X1"/>
<keyword evidence="4" id="KW-0675">Receptor</keyword>
<sequence length="303" mass="33136">MEKLGYKTDLQYGEDKVENQVAQIENMITKGVDVLVIASIDGSALTDVLGKAANEDIEVIAYDRLLMNSEHVDYYATFDNFGVGVLQASYIEDALNLSEGEGPYNIELFGGSPDDNNALINYNGVMSVFQQYVDSGQLVIPSEQTKFNQIATLRWDGSTAQARMDNLLSANYTDKTLDAVLSPYDPISLGIISSLKGVGYGSAEKPLPVITGQDGTQAGVKSIIAGEQTQTIFKDTRILAQNTIEMIEAIFNEEEVPVNDTETYDNGVKVVPTYLANPVSVDKENYQAELIDTDYYSEDDLGL</sequence>
<accession>A0A645F9X1</accession>
<dbReference type="GO" id="GO:0030246">
    <property type="term" value="F:carbohydrate binding"/>
    <property type="evidence" value="ECO:0007669"/>
    <property type="project" value="TreeGrafter"/>
</dbReference>
<protein>
    <submittedName>
        <fullName evidence="4">Multiple sugar-binding periplasmic receptor ChvE</fullName>
    </submittedName>
</protein>
<feature type="domain" description="Periplasmic binding protein" evidence="3">
    <location>
        <begin position="2"/>
        <end position="252"/>
    </location>
</feature>
<dbReference type="PANTHER" id="PTHR30036:SF1">
    <property type="entry name" value="D-XYLOSE-BINDING PERIPLASMIC PROTEIN"/>
    <property type="match status" value="1"/>
</dbReference>
<evidence type="ECO:0000313" key="4">
    <source>
        <dbReference type="EMBL" id="MPN10362.1"/>
    </source>
</evidence>
<dbReference type="InterPro" id="IPR028082">
    <property type="entry name" value="Peripla_BP_I"/>
</dbReference>
<dbReference type="InterPro" id="IPR049784">
    <property type="entry name" value="ChvE-like"/>
</dbReference>
<dbReference type="InterPro" id="IPR050555">
    <property type="entry name" value="Bact_Solute-Bind_Prot2"/>
</dbReference>
<dbReference type="EMBL" id="VSSQ01056506">
    <property type="protein sequence ID" value="MPN10362.1"/>
    <property type="molecule type" value="Genomic_DNA"/>
</dbReference>
<evidence type="ECO:0000259" key="3">
    <source>
        <dbReference type="Pfam" id="PF13407"/>
    </source>
</evidence>
<reference evidence="4" key="1">
    <citation type="submission" date="2019-08" db="EMBL/GenBank/DDBJ databases">
        <authorList>
            <person name="Kucharzyk K."/>
            <person name="Murdoch R.W."/>
            <person name="Higgins S."/>
            <person name="Loffler F."/>
        </authorList>
    </citation>
    <scope>NUCLEOTIDE SEQUENCE</scope>
</reference>
<evidence type="ECO:0000256" key="2">
    <source>
        <dbReference type="ARBA" id="ARBA00022729"/>
    </source>
</evidence>
<gene>
    <name evidence="4" type="primary">chvE_12</name>
    <name evidence="4" type="ORF">SDC9_157657</name>
</gene>
<dbReference type="Pfam" id="PF13407">
    <property type="entry name" value="Peripla_BP_4"/>
    <property type="match status" value="1"/>
</dbReference>
<comment type="caution">
    <text evidence="4">The sequence shown here is derived from an EMBL/GenBank/DDBJ whole genome shotgun (WGS) entry which is preliminary data.</text>
</comment>
<keyword evidence="2" id="KW-0732">Signal</keyword>
<dbReference type="SUPFAM" id="SSF53822">
    <property type="entry name" value="Periplasmic binding protein-like I"/>
    <property type="match status" value="1"/>
</dbReference>
<dbReference type="PANTHER" id="PTHR30036">
    <property type="entry name" value="D-XYLOSE-BINDING PERIPLASMIC PROTEIN"/>
    <property type="match status" value="1"/>
</dbReference>
<dbReference type="Gene3D" id="3.40.50.2300">
    <property type="match status" value="2"/>
</dbReference>
<dbReference type="CDD" id="cd19994">
    <property type="entry name" value="PBP1_ChvE"/>
    <property type="match status" value="1"/>
</dbReference>
<dbReference type="NCBIfam" id="NF040907">
    <property type="entry name" value="ChvE"/>
    <property type="match status" value="1"/>
</dbReference>
<evidence type="ECO:0000256" key="1">
    <source>
        <dbReference type="ARBA" id="ARBA00004196"/>
    </source>
</evidence>
<organism evidence="4">
    <name type="scientific">bioreactor metagenome</name>
    <dbReference type="NCBI Taxonomy" id="1076179"/>
    <lineage>
        <taxon>unclassified sequences</taxon>
        <taxon>metagenomes</taxon>
        <taxon>ecological metagenomes</taxon>
    </lineage>
</organism>
<dbReference type="GO" id="GO:0030288">
    <property type="term" value="C:outer membrane-bounded periplasmic space"/>
    <property type="evidence" value="ECO:0007669"/>
    <property type="project" value="TreeGrafter"/>
</dbReference>
<dbReference type="InterPro" id="IPR025997">
    <property type="entry name" value="SBP_2_dom"/>
</dbReference>
<comment type="subcellular location">
    <subcellularLocation>
        <location evidence="1">Cell envelope</location>
    </subcellularLocation>
</comment>
<proteinExistence type="predicted"/>
<name>A0A645F9X1_9ZZZZ</name>